<feature type="region of interest" description="Disordered" evidence="1">
    <location>
        <begin position="1"/>
        <end position="62"/>
    </location>
</feature>
<organism evidence="2">
    <name type="scientific">Cynopterus sphinx</name>
    <name type="common">Indian short-nosed fruit bat</name>
    <dbReference type="NCBI Taxonomy" id="9400"/>
    <lineage>
        <taxon>Eukaryota</taxon>
        <taxon>Metazoa</taxon>
        <taxon>Chordata</taxon>
        <taxon>Craniata</taxon>
        <taxon>Vertebrata</taxon>
        <taxon>Euteleostomi</taxon>
        <taxon>Mammalia</taxon>
        <taxon>Eutheria</taxon>
        <taxon>Laurasiatheria</taxon>
        <taxon>Chiroptera</taxon>
        <taxon>Yinpterochiroptera</taxon>
        <taxon>Pteropodoidea</taxon>
        <taxon>Pteropodidae</taxon>
        <taxon>Cynopterinae</taxon>
        <taxon>Cynopterus</taxon>
    </lineage>
</organism>
<dbReference type="AlphaFoldDB" id="D7NY77"/>
<sequence>SVPATAGAAHVEWRPRRRGLSSHVEDPHLLRRAPRGGGEHAERLPEVAPRGARETRVHRLPP</sequence>
<feature type="non-terminal residue" evidence="2">
    <location>
        <position position="62"/>
    </location>
</feature>
<gene>
    <name evidence="2" type="primary">COX6A1</name>
</gene>
<evidence type="ECO:0000256" key="1">
    <source>
        <dbReference type="SAM" id="MobiDB-lite"/>
    </source>
</evidence>
<dbReference type="EMBL" id="GQ427763">
    <property type="protein sequence ID" value="ADI40590.1"/>
    <property type="molecule type" value="mRNA"/>
</dbReference>
<accession>D7NY77</accession>
<protein>
    <submittedName>
        <fullName evidence="2">Cytochrome c oxidase subunit VIa polypeptide 1</fullName>
    </submittedName>
</protein>
<name>D7NY77_CYNSP</name>
<feature type="non-terminal residue" evidence="2">
    <location>
        <position position="1"/>
    </location>
</feature>
<feature type="compositionally biased region" description="Basic and acidic residues" evidence="1">
    <location>
        <begin position="37"/>
        <end position="62"/>
    </location>
</feature>
<reference evidence="2" key="1">
    <citation type="journal article" date="2010" name="Proc. Natl. Acad. Sci. U.S.A.">
        <title>Adaptive evolution of energy metabolism genes and the origin of flight in bats.</title>
        <authorList>
            <person name="Shen Y.Y."/>
            <person name="Liang L."/>
            <person name="Zhu Z.H."/>
            <person name="Zhou W.P."/>
            <person name="Irwin D.M."/>
            <person name="Zhang Y.P."/>
        </authorList>
    </citation>
    <scope>NUCLEOTIDE SEQUENCE</scope>
    <source>
        <strain evidence="2">M1</strain>
    </source>
</reference>
<evidence type="ECO:0000313" key="2">
    <source>
        <dbReference type="EMBL" id="ADI40590.1"/>
    </source>
</evidence>
<proteinExistence type="evidence at transcript level"/>